<dbReference type="InterPro" id="IPR005950">
    <property type="entry name" value="ModA"/>
</dbReference>
<dbReference type="EMBL" id="JAUSSU010000007">
    <property type="protein sequence ID" value="MDQ0114289.1"/>
    <property type="molecule type" value="Genomic_DNA"/>
</dbReference>
<evidence type="ECO:0000256" key="2">
    <source>
        <dbReference type="ARBA" id="ARBA00022723"/>
    </source>
</evidence>
<dbReference type="Gene3D" id="3.40.190.10">
    <property type="entry name" value="Periplasmic binding protein-like II"/>
    <property type="match status" value="2"/>
</dbReference>
<feature type="chain" id="PRO_5047099981" evidence="4">
    <location>
        <begin position="24"/>
        <end position="261"/>
    </location>
</feature>
<name>A0ABT9U3R6_PAEHA</name>
<evidence type="ECO:0000256" key="4">
    <source>
        <dbReference type="SAM" id="SignalP"/>
    </source>
</evidence>
<comment type="caution">
    <text evidence="5">The sequence shown here is derived from an EMBL/GenBank/DDBJ whole genome shotgun (WGS) entry which is preliminary data.</text>
</comment>
<keyword evidence="6" id="KW-1185">Reference proteome</keyword>
<dbReference type="CDD" id="cd13537">
    <property type="entry name" value="PBP2_YvgL_like"/>
    <property type="match status" value="1"/>
</dbReference>
<keyword evidence="2" id="KW-0479">Metal-binding</keyword>
<gene>
    <name evidence="5" type="ORF">J2T15_003744</name>
</gene>
<dbReference type="PANTHER" id="PTHR30632">
    <property type="entry name" value="MOLYBDATE-BINDING PERIPLASMIC PROTEIN"/>
    <property type="match status" value="1"/>
</dbReference>
<evidence type="ECO:0000313" key="6">
    <source>
        <dbReference type="Proteomes" id="UP001229346"/>
    </source>
</evidence>
<evidence type="ECO:0000256" key="1">
    <source>
        <dbReference type="ARBA" id="ARBA00009175"/>
    </source>
</evidence>
<reference evidence="5 6" key="1">
    <citation type="submission" date="2023-07" db="EMBL/GenBank/DDBJ databases">
        <title>Sorghum-associated microbial communities from plants grown in Nebraska, USA.</title>
        <authorList>
            <person name="Schachtman D."/>
        </authorList>
    </citation>
    <scope>NUCLEOTIDE SEQUENCE [LARGE SCALE GENOMIC DNA]</scope>
    <source>
        <strain evidence="5 6">CC482</strain>
    </source>
</reference>
<dbReference type="Proteomes" id="UP001229346">
    <property type="component" value="Unassembled WGS sequence"/>
</dbReference>
<dbReference type="SUPFAM" id="SSF53850">
    <property type="entry name" value="Periplasmic binding protein-like II"/>
    <property type="match status" value="1"/>
</dbReference>
<feature type="signal peptide" evidence="4">
    <location>
        <begin position="1"/>
        <end position="23"/>
    </location>
</feature>
<dbReference type="InterPro" id="IPR041879">
    <property type="entry name" value="YvgL-like_PBP2"/>
</dbReference>
<dbReference type="RefSeq" id="WP_307205607.1">
    <property type="nucleotide sequence ID" value="NZ_JAUSSU010000007.1"/>
</dbReference>
<evidence type="ECO:0000256" key="3">
    <source>
        <dbReference type="ARBA" id="ARBA00022729"/>
    </source>
</evidence>
<accession>A0ABT9U3R6</accession>
<evidence type="ECO:0000313" key="5">
    <source>
        <dbReference type="EMBL" id="MDQ0114289.1"/>
    </source>
</evidence>
<dbReference type="PROSITE" id="PS51257">
    <property type="entry name" value="PROKAR_LIPOPROTEIN"/>
    <property type="match status" value="1"/>
</dbReference>
<dbReference type="NCBIfam" id="TIGR01256">
    <property type="entry name" value="modA"/>
    <property type="match status" value="1"/>
</dbReference>
<keyword evidence="3 4" id="KW-0732">Signal</keyword>
<dbReference type="PANTHER" id="PTHR30632:SF0">
    <property type="entry name" value="SULFATE-BINDING PROTEIN"/>
    <property type="match status" value="1"/>
</dbReference>
<comment type="similarity">
    <text evidence="1">Belongs to the bacterial solute-binding protein ModA family.</text>
</comment>
<dbReference type="PIRSF" id="PIRSF004846">
    <property type="entry name" value="ModA"/>
    <property type="match status" value="1"/>
</dbReference>
<dbReference type="InterPro" id="IPR050682">
    <property type="entry name" value="ModA/WtpA"/>
</dbReference>
<organism evidence="5 6">
    <name type="scientific">Paenibacillus harenae</name>
    <dbReference type="NCBI Taxonomy" id="306543"/>
    <lineage>
        <taxon>Bacteria</taxon>
        <taxon>Bacillati</taxon>
        <taxon>Bacillota</taxon>
        <taxon>Bacilli</taxon>
        <taxon>Bacillales</taxon>
        <taxon>Paenibacillaceae</taxon>
        <taxon>Paenibacillus</taxon>
    </lineage>
</organism>
<sequence>MRKWPVLSMLALVIAIVAGCSNDAPPKADKVELLISAAASLTDSLNELKTVYERKHSNVTLTFNYGASGTLQQQIEQGAPTDLFLSAGTKQMTALVDKKLVDVDQQNNMLANELVAVVPADLDNTIQKIEDLSQVSVGKIAVGQTATVPVGGYTKETLDYYKLWDDVQPKLVFAKDVRQVLTYVETGNTDIGFVYATDALTSDKVKVAFKVDPASHKPIVYPVGIVKATKHQKEASSLYDYLQSDEAMKVFSKYGFSLPAL</sequence>
<protein>
    <submittedName>
        <fullName evidence="5">Molybdate transport system substrate-binding protein</fullName>
    </submittedName>
</protein>
<dbReference type="Pfam" id="PF13531">
    <property type="entry name" value="SBP_bac_11"/>
    <property type="match status" value="1"/>
</dbReference>
<proteinExistence type="inferred from homology"/>